<dbReference type="AlphaFoldDB" id="A0A1I6VC21"/>
<evidence type="ECO:0000313" key="7">
    <source>
        <dbReference type="EMBL" id="SFT11276.1"/>
    </source>
</evidence>
<keyword evidence="3" id="KW-0731">Sigma factor</keyword>
<name>A0A1I6VC21_9FLAO</name>
<dbReference type="CDD" id="cd06171">
    <property type="entry name" value="Sigma70_r4"/>
    <property type="match status" value="1"/>
</dbReference>
<evidence type="ECO:0000256" key="1">
    <source>
        <dbReference type="ARBA" id="ARBA00010641"/>
    </source>
</evidence>
<dbReference type="InterPro" id="IPR013249">
    <property type="entry name" value="RNA_pol_sigma70_r4_t2"/>
</dbReference>
<dbReference type="Gene3D" id="1.10.1740.10">
    <property type="match status" value="1"/>
</dbReference>
<dbReference type="InterPro" id="IPR014284">
    <property type="entry name" value="RNA_pol_sigma-70_dom"/>
</dbReference>
<protein>
    <submittedName>
        <fullName evidence="7">RNA polymerase sigma-70 factor, ECF subfamily</fullName>
    </submittedName>
</protein>
<evidence type="ECO:0000313" key="8">
    <source>
        <dbReference type="Proteomes" id="UP000183209"/>
    </source>
</evidence>
<reference evidence="7 8" key="1">
    <citation type="submission" date="2016-10" db="EMBL/GenBank/DDBJ databases">
        <authorList>
            <person name="de Groot N.N."/>
        </authorList>
    </citation>
    <scope>NUCLEOTIDE SEQUENCE [LARGE SCALE GENOMIC DNA]</scope>
    <source>
        <strain evidence="7 8">CGMCC 1.6114</strain>
    </source>
</reference>
<dbReference type="SUPFAM" id="SSF88946">
    <property type="entry name" value="Sigma2 domain of RNA polymerase sigma factors"/>
    <property type="match status" value="1"/>
</dbReference>
<sequence length="200" mass="23560">MKNNQDFLNHENFYLKLNSGDKSAHELLFKLYQNKLMCIAKSYISNKEDAEEIVQDVFIKIWNNKSNISIKNNLNGYLFTCTKNLCLDYLKKKKRKINREGRVLQLEAVVNYNALADEGYSELIEQELNIQIEKAIEQLPERCKLIFSKSRFEGMKYREISDELNISIKTVEHQIGKALKVMHLHLKDYLTAIVFFLLFK</sequence>
<dbReference type="EMBL" id="FPAG01000009">
    <property type="protein sequence ID" value="SFT11276.1"/>
    <property type="molecule type" value="Genomic_DNA"/>
</dbReference>
<accession>A0A1I6VC21</accession>
<dbReference type="Proteomes" id="UP000183209">
    <property type="component" value="Unassembled WGS sequence"/>
</dbReference>
<dbReference type="InterPro" id="IPR007627">
    <property type="entry name" value="RNA_pol_sigma70_r2"/>
</dbReference>
<evidence type="ECO:0000259" key="6">
    <source>
        <dbReference type="Pfam" id="PF08281"/>
    </source>
</evidence>
<dbReference type="NCBIfam" id="TIGR02985">
    <property type="entry name" value="Sig70_bacteroi1"/>
    <property type="match status" value="1"/>
</dbReference>
<organism evidence="7 8">
    <name type="scientific">Zhouia amylolytica</name>
    <dbReference type="NCBI Taxonomy" id="376730"/>
    <lineage>
        <taxon>Bacteria</taxon>
        <taxon>Pseudomonadati</taxon>
        <taxon>Bacteroidota</taxon>
        <taxon>Flavobacteriia</taxon>
        <taxon>Flavobacteriales</taxon>
        <taxon>Flavobacteriaceae</taxon>
        <taxon>Zhouia</taxon>
    </lineage>
</organism>
<evidence type="ECO:0000256" key="2">
    <source>
        <dbReference type="ARBA" id="ARBA00023015"/>
    </source>
</evidence>
<dbReference type="PANTHER" id="PTHR43133">
    <property type="entry name" value="RNA POLYMERASE ECF-TYPE SIGMA FACTO"/>
    <property type="match status" value="1"/>
</dbReference>
<dbReference type="GO" id="GO:0006352">
    <property type="term" value="P:DNA-templated transcription initiation"/>
    <property type="evidence" value="ECO:0007669"/>
    <property type="project" value="InterPro"/>
</dbReference>
<dbReference type="SUPFAM" id="SSF88659">
    <property type="entry name" value="Sigma3 and sigma4 domains of RNA polymerase sigma factors"/>
    <property type="match status" value="1"/>
</dbReference>
<comment type="similarity">
    <text evidence="1">Belongs to the sigma-70 factor family. ECF subfamily.</text>
</comment>
<dbReference type="InterPro" id="IPR014327">
    <property type="entry name" value="RNA_pol_sigma70_bacteroid"/>
</dbReference>
<dbReference type="InterPro" id="IPR013325">
    <property type="entry name" value="RNA_pol_sigma_r2"/>
</dbReference>
<dbReference type="Pfam" id="PF08281">
    <property type="entry name" value="Sigma70_r4_2"/>
    <property type="match status" value="1"/>
</dbReference>
<dbReference type="RefSeq" id="WP_074979854.1">
    <property type="nucleotide sequence ID" value="NZ_FPAG01000009.1"/>
</dbReference>
<keyword evidence="4" id="KW-0804">Transcription</keyword>
<proteinExistence type="inferred from homology"/>
<evidence type="ECO:0000256" key="4">
    <source>
        <dbReference type="ARBA" id="ARBA00023163"/>
    </source>
</evidence>
<feature type="domain" description="RNA polymerase sigma-70 region 2" evidence="5">
    <location>
        <begin position="28"/>
        <end position="95"/>
    </location>
</feature>
<dbReference type="NCBIfam" id="TIGR02937">
    <property type="entry name" value="sigma70-ECF"/>
    <property type="match status" value="1"/>
</dbReference>
<evidence type="ECO:0000256" key="3">
    <source>
        <dbReference type="ARBA" id="ARBA00023082"/>
    </source>
</evidence>
<dbReference type="InterPro" id="IPR039425">
    <property type="entry name" value="RNA_pol_sigma-70-like"/>
</dbReference>
<feature type="domain" description="RNA polymerase sigma factor 70 region 4 type 2" evidence="6">
    <location>
        <begin position="131"/>
        <end position="180"/>
    </location>
</feature>
<dbReference type="InterPro" id="IPR036388">
    <property type="entry name" value="WH-like_DNA-bd_sf"/>
</dbReference>
<keyword evidence="2" id="KW-0805">Transcription regulation</keyword>
<dbReference type="PANTHER" id="PTHR43133:SF46">
    <property type="entry name" value="RNA POLYMERASE SIGMA-70 FACTOR ECF SUBFAMILY"/>
    <property type="match status" value="1"/>
</dbReference>
<dbReference type="Gene3D" id="1.10.10.10">
    <property type="entry name" value="Winged helix-like DNA-binding domain superfamily/Winged helix DNA-binding domain"/>
    <property type="match status" value="1"/>
</dbReference>
<dbReference type="GO" id="GO:0016987">
    <property type="term" value="F:sigma factor activity"/>
    <property type="evidence" value="ECO:0007669"/>
    <property type="project" value="UniProtKB-KW"/>
</dbReference>
<evidence type="ECO:0000259" key="5">
    <source>
        <dbReference type="Pfam" id="PF04542"/>
    </source>
</evidence>
<gene>
    <name evidence="7" type="ORF">SAMN04487906_2979</name>
</gene>
<dbReference type="Pfam" id="PF04542">
    <property type="entry name" value="Sigma70_r2"/>
    <property type="match status" value="1"/>
</dbReference>
<dbReference type="GO" id="GO:0003677">
    <property type="term" value="F:DNA binding"/>
    <property type="evidence" value="ECO:0007669"/>
    <property type="project" value="InterPro"/>
</dbReference>
<dbReference type="OrthoDB" id="1100095at2"/>
<dbReference type="InterPro" id="IPR013324">
    <property type="entry name" value="RNA_pol_sigma_r3/r4-like"/>
</dbReference>